<dbReference type="Proteomes" id="UP000824160">
    <property type="component" value="Unassembled WGS sequence"/>
</dbReference>
<reference evidence="1" key="2">
    <citation type="journal article" date="2021" name="PeerJ">
        <title>Extensive microbial diversity within the chicken gut microbiome revealed by metagenomics and culture.</title>
        <authorList>
            <person name="Gilroy R."/>
            <person name="Ravi A."/>
            <person name="Getino M."/>
            <person name="Pursley I."/>
            <person name="Horton D.L."/>
            <person name="Alikhan N.F."/>
            <person name="Baker D."/>
            <person name="Gharbi K."/>
            <person name="Hall N."/>
            <person name="Watson M."/>
            <person name="Adriaenssens E.M."/>
            <person name="Foster-Nyarko E."/>
            <person name="Jarju S."/>
            <person name="Secka A."/>
            <person name="Antonio M."/>
            <person name="Oren A."/>
            <person name="Chaudhuri R.R."/>
            <person name="La Ragione R."/>
            <person name="Hildebrand F."/>
            <person name="Pallen M.J."/>
        </authorList>
    </citation>
    <scope>NUCLEOTIDE SEQUENCE</scope>
    <source>
        <strain evidence="1">ChiBcec7-5410</strain>
    </source>
</reference>
<comment type="caution">
    <text evidence="1">The sequence shown here is derived from an EMBL/GenBank/DDBJ whole genome shotgun (WGS) entry which is preliminary data.</text>
</comment>
<dbReference type="InterPro" id="IPR010181">
    <property type="entry name" value="CGCAxxGCC_motif"/>
</dbReference>
<dbReference type="Pfam" id="PF09719">
    <property type="entry name" value="C_GCAxxG_C_C"/>
    <property type="match status" value="1"/>
</dbReference>
<evidence type="ECO:0000313" key="1">
    <source>
        <dbReference type="EMBL" id="HIT94398.1"/>
    </source>
</evidence>
<gene>
    <name evidence="1" type="ORF">IAC43_04380</name>
</gene>
<name>A0A9D1H673_9FIRM</name>
<evidence type="ECO:0000313" key="2">
    <source>
        <dbReference type="Proteomes" id="UP000824160"/>
    </source>
</evidence>
<organism evidence="1 2">
    <name type="scientific">Candidatus Faecivivens stercoripullorum</name>
    <dbReference type="NCBI Taxonomy" id="2840805"/>
    <lineage>
        <taxon>Bacteria</taxon>
        <taxon>Bacillati</taxon>
        <taxon>Bacillota</taxon>
        <taxon>Clostridia</taxon>
        <taxon>Eubacteriales</taxon>
        <taxon>Oscillospiraceae</taxon>
        <taxon>Oscillospiraceae incertae sedis</taxon>
        <taxon>Candidatus Faecivivens</taxon>
    </lineage>
</organism>
<dbReference type="AlphaFoldDB" id="A0A9D1H673"/>
<dbReference type="NCBIfam" id="TIGR01909">
    <property type="entry name" value="C_GCAxxG_C_C"/>
    <property type="match status" value="1"/>
</dbReference>
<dbReference type="EMBL" id="DVLW01000115">
    <property type="protein sequence ID" value="HIT94398.1"/>
    <property type="molecule type" value="Genomic_DNA"/>
</dbReference>
<sequence>MTPQERGKRAEELFLSGYNCPQSTALAFADLAGMEESELAKTVSAFGGGICRMREMCGAVSGMMFILGRLEGYSSPEDDAGKTELYTTGQQLIQQFAARNGHDSYICADILGKPRGPEPPVPEARTAMYYHSRPCAKIVRAAAEVLAEYLDRKCKY</sequence>
<proteinExistence type="predicted"/>
<accession>A0A9D1H673</accession>
<reference evidence="1" key="1">
    <citation type="submission" date="2020-10" db="EMBL/GenBank/DDBJ databases">
        <authorList>
            <person name="Gilroy R."/>
        </authorList>
    </citation>
    <scope>NUCLEOTIDE SEQUENCE</scope>
    <source>
        <strain evidence="1">ChiBcec7-5410</strain>
    </source>
</reference>
<protein>
    <submittedName>
        <fullName evidence="1">C_GCAxxG_C_C family protein</fullName>
    </submittedName>
</protein>